<dbReference type="Proteomes" id="UP000028782">
    <property type="component" value="Chromosome"/>
</dbReference>
<dbReference type="HOGENOM" id="CLU_054962_2_0_4"/>
<dbReference type="InterPro" id="IPR006311">
    <property type="entry name" value="TAT_signal"/>
</dbReference>
<dbReference type="PANTHER" id="PTHR42951">
    <property type="entry name" value="METALLO-BETA-LACTAMASE DOMAIN-CONTAINING"/>
    <property type="match status" value="1"/>
</dbReference>
<sequence>MMNRRDFVQTAAAASIATGLAGCAAAVTGHSRLQWQHFPADDKGFFRAPVLLSGDQEAVLIDGGFSLPDGRAVAEAIKASGKQLTTIYVSQSDPDYYFSLGPIKAAFPAARVIAASDTIAAIRANVQKKIDTWAPQLKENGPQKLADIVFPEAYDGPALMLEGHRIEIVKAQGLENRRYLWVPSLNAVFGGVLVFSGLHVWTADTPTPASRAAWVRNLEAIAARKPAVVVPGHLGAPGALDVSAVNYTREYLLAFEQELAKAANGDALIAAMNKRYPDAGLAAALQIGAKVAKAEMKWG</sequence>
<dbReference type="InterPro" id="IPR001279">
    <property type="entry name" value="Metallo-B-lactamas"/>
</dbReference>
<evidence type="ECO:0000313" key="2">
    <source>
        <dbReference type="EMBL" id="AIJ45658.1"/>
    </source>
</evidence>
<dbReference type="PROSITE" id="PS51257">
    <property type="entry name" value="PROKAR_LIPOPROTEIN"/>
    <property type="match status" value="1"/>
</dbReference>
<organism evidence="2 3">
    <name type="scientific">Comamonas testosteroni TK102</name>
    <dbReference type="NCBI Taxonomy" id="1392005"/>
    <lineage>
        <taxon>Bacteria</taxon>
        <taxon>Pseudomonadati</taxon>
        <taxon>Pseudomonadota</taxon>
        <taxon>Betaproteobacteria</taxon>
        <taxon>Burkholderiales</taxon>
        <taxon>Comamonadaceae</taxon>
        <taxon>Comamonas</taxon>
    </lineage>
</organism>
<accession>A0A076PJ61</accession>
<dbReference type="InterPro" id="IPR036866">
    <property type="entry name" value="RibonucZ/Hydroxyglut_hydro"/>
</dbReference>
<proteinExistence type="predicted"/>
<name>A0A076PJ61_COMTE</name>
<evidence type="ECO:0000313" key="3">
    <source>
        <dbReference type="Proteomes" id="UP000028782"/>
    </source>
</evidence>
<dbReference type="PROSITE" id="PS51318">
    <property type="entry name" value="TAT"/>
    <property type="match status" value="1"/>
</dbReference>
<dbReference type="SMART" id="SM00849">
    <property type="entry name" value="Lactamase_B"/>
    <property type="match status" value="1"/>
</dbReference>
<dbReference type="SUPFAM" id="SSF56281">
    <property type="entry name" value="Metallo-hydrolase/oxidoreductase"/>
    <property type="match status" value="1"/>
</dbReference>
<dbReference type="CDD" id="cd07739">
    <property type="entry name" value="metallo-hydrolase-like_MBL-fold"/>
    <property type="match status" value="1"/>
</dbReference>
<evidence type="ECO:0000259" key="1">
    <source>
        <dbReference type="SMART" id="SM00849"/>
    </source>
</evidence>
<dbReference type="EMBL" id="CP006704">
    <property type="protein sequence ID" value="AIJ45658.1"/>
    <property type="molecule type" value="Genomic_DNA"/>
</dbReference>
<dbReference type="PANTHER" id="PTHR42951:SF14">
    <property type="entry name" value="METALLO-BETA-LACTAMASE SUPERFAMILY PROTEIN"/>
    <property type="match status" value="1"/>
</dbReference>
<dbReference type="Gene3D" id="3.60.15.10">
    <property type="entry name" value="Ribonuclease Z/Hydroxyacylglutathione hydrolase-like"/>
    <property type="match status" value="1"/>
</dbReference>
<dbReference type="RefSeq" id="WP_043371357.1">
    <property type="nucleotide sequence ID" value="NZ_CP006704.1"/>
</dbReference>
<dbReference type="AlphaFoldDB" id="A0A076PJ61"/>
<feature type="domain" description="Metallo-beta-lactamase" evidence="1">
    <location>
        <begin position="46"/>
        <end position="233"/>
    </location>
</feature>
<dbReference type="InterPro" id="IPR050855">
    <property type="entry name" value="NDM-1-like"/>
</dbReference>
<protein>
    <submittedName>
        <fullName evidence="2">Metallo-beta-lactamase</fullName>
    </submittedName>
</protein>
<gene>
    <name evidence="2" type="ORF">O987_07555</name>
</gene>
<dbReference type="KEGG" id="ctes:O987_07555"/>
<reference evidence="2 3" key="1">
    <citation type="journal article" date="2014" name="Genome Announc.">
        <title>Complete Genome Sequence of Polychlorinated Biphenyl Degrader Comamonas testosteroni TK102 (NBRC 109938).</title>
        <authorList>
            <person name="Fukuda K."/>
            <person name="Hosoyama A."/>
            <person name="Tsuchikane K."/>
            <person name="Ohji S."/>
            <person name="Yamazoe A."/>
            <person name="Fujita N."/>
            <person name="Shintani M."/>
            <person name="Kimbara K."/>
        </authorList>
    </citation>
    <scope>NUCLEOTIDE SEQUENCE [LARGE SCALE GENOMIC DNA]</scope>
    <source>
        <strain evidence="2">TK102</strain>
    </source>
</reference>